<organism evidence="4 5">
    <name type="scientific">Steccherinum ochraceum</name>
    <dbReference type="NCBI Taxonomy" id="92696"/>
    <lineage>
        <taxon>Eukaryota</taxon>
        <taxon>Fungi</taxon>
        <taxon>Dikarya</taxon>
        <taxon>Basidiomycota</taxon>
        <taxon>Agaricomycotina</taxon>
        <taxon>Agaricomycetes</taxon>
        <taxon>Polyporales</taxon>
        <taxon>Steccherinaceae</taxon>
        <taxon>Steccherinum</taxon>
    </lineage>
</organism>
<reference evidence="4 5" key="1">
    <citation type="submission" date="2018-11" db="EMBL/GenBank/DDBJ databases">
        <title>Genome assembly of Steccherinum ochraceum LE-BIN_3174, the white-rot fungus of the Steccherinaceae family (The Residual Polyporoid clade, Polyporales, Basidiomycota).</title>
        <authorList>
            <person name="Fedorova T.V."/>
            <person name="Glazunova O.A."/>
            <person name="Landesman E.O."/>
            <person name="Moiseenko K.V."/>
            <person name="Psurtseva N.V."/>
            <person name="Savinova O.S."/>
            <person name="Shakhova N.V."/>
            <person name="Tyazhelova T.V."/>
            <person name="Vasina D.V."/>
        </authorList>
    </citation>
    <scope>NUCLEOTIDE SEQUENCE [LARGE SCALE GENOMIC DNA]</scope>
    <source>
        <strain evidence="4 5">LE-BIN_3174</strain>
    </source>
</reference>
<dbReference type="InterPro" id="IPR007150">
    <property type="entry name" value="HUS1/Mec3"/>
</dbReference>
<evidence type="ECO:0000256" key="1">
    <source>
        <dbReference type="ARBA" id="ARBA00004123"/>
    </source>
</evidence>
<dbReference type="GO" id="GO:0000723">
    <property type="term" value="P:telomere maintenance"/>
    <property type="evidence" value="ECO:0007669"/>
    <property type="project" value="TreeGrafter"/>
</dbReference>
<dbReference type="Pfam" id="PF04005">
    <property type="entry name" value="Hus1"/>
    <property type="match status" value="1"/>
</dbReference>
<evidence type="ECO:0000313" key="4">
    <source>
        <dbReference type="EMBL" id="TCD60407.1"/>
    </source>
</evidence>
<dbReference type="GO" id="GO:0044778">
    <property type="term" value="P:meiotic DNA integrity checkpoint signaling"/>
    <property type="evidence" value="ECO:0007669"/>
    <property type="project" value="TreeGrafter"/>
</dbReference>
<dbReference type="Gene3D" id="3.70.10.10">
    <property type="match status" value="1"/>
</dbReference>
<dbReference type="PANTHER" id="PTHR12900:SF0">
    <property type="entry name" value="CHECKPOINT PROTEIN"/>
    <property type="match status" value="1"/>
</dbReference>
<dbReference type="GO" id="GO:0000724">
    <property type="term" value="P:double-strand break repair via homologous recombination"/>
    <property type="evidence" value="ECO:0007669"/>
    <property type="project" value="TreeGrafter"/>
</dbReference>
<dbReference type="GO" id="GO:0006289">
    <property type="term" value="P:nucleotide-excision repair"/>
    <property type="evidence" value="ECO:0007669"/>
    <property type="project" value="TreeGrafter"/>
</dbReference>
<gene>
    <name evidence="4" type="ORF">EIP91_010222</name>
</gene>
<evidence type="ECO:0008006" key="6">
    <source>
        <dbReference type="Google" id="ProtNLM"/>
    </source>
</evidence>
<feature type="region of interest" description="Disordered" evidence="3">
    <location>
        <begin position="145"/>
        <end position="166"/>
    </location>
</feature>
<dbReference type="GO" id="GO:0033314">
    <property type="term" value="P:mitotic DNA replication checkpoint signaling"/>
    <property type="evidence" value="ECO:0007669"/>
    <property type="project" value="TreeGrafter"/>
</dbReference>
<dbReference type="AlphaFoldDB" id="A0A4V2MUY4"/>
<comment type="subcellular location">
    <subcellularLocation>
        <location evidence="1">Nucleus</location>
    </subcellularLocation>
</comment>
<dbReference type="OrthoDB" id="337750at2759"/>
<comment type="caution">
    <text evidence="4">The sequence shown here is derived from an EMBL/GenBank/DDBJ whole genome shotgun (WGS) entry which is preliminary data.</text>
</comment>
<dbReference type="GO" id="GO:0030896">
    <property type="term" value="C:checkpoint clamp complex"/>
    <property type="evidence" value="ECO:0007669"/>
    <property type="project" value="InterPro"/>
</dbReference>
<dbReference type="PANTHER" id="PTHR12900">
    <property type="entry name" value="MITOTIC AND DNA DAMAGE CHECKPOINT PROTEIN HUS1"/>
    <property type="match status" value="1"/>
</dbReference>
<dbReference type="Proteomes" id="UP000292702">
    <property type="component" value="Unassembled WGS sequence"/>
</dbReference>
<keyword evidence="5" id="KW-1185">Reference proteome</keyword>
<dbReference type="STRING" id="92696.A0A4V2MUY4"/>
<keyword evidence="2" id="KW-0539">Nucleus</keyword>
<dbReference type="GO" id="GO:0035861">
    <property type="term" value="C:site of double-strand break"/>
    <property type="evidence" value="ECO:0007669"/>
    <property type="project" value="TreeGrafter"/>
</dbReference>
<dbReference type="EMBL" id="RWJN01000602">
    <property type="protein sequence ID" value="TCD60407.1"/>
    <property type="molecule type" value="Genomic_DNA"/>
</dbReference>
<evidence type="ECO:0000256" key="3">
    <source>
        <dbReference type="SAM" id="MobiDB-lite"/>
    </source>
</evidence>
<evidence type="ECO:0000313" key="5">
    <source>
        <dbReference type="Proteomes" id="UP000292702"/>
    </source>
</evidence>
<proteinExistence type="predicted"/>
<dbReference type="GO" id="GO:0031573">
    <property type="term" value="P:mitotic intra-S DNA damage checkpoint signaling"/>
    <property type="evidence" value="ECO:0007669"/>
    <property type="project" value="TreeGrafter"/>
</dbReference>
<protein>
    <recommendedName>
        <fullName evidence="6">Checkpoint protein</fullName>
    </recommendedName>
</protein>
<name>A0A4V2MUY4_9APHY</name>
<evidence type="ECO:0000256" key="2">
    <source>
        <dbReference type="ARBA" id="ARBA00023242"/>
    </source>
</evidence>
<sequence>MRAEDVDKLQEPMCPEPDVRLSFNLPSPNPLTVLPVILPLFQLHVTSPPTTHCHPQCGASLQLSFDGSHFRSDIWVAVFVFLLRSTRSLLQVHILLPPLPKLRTVVDRLKSLSEVIAIRANGNGKLQISVSTDDIKTDVDWSGLTNPPMAKDASNSQEPDPTPEPRNLDQMYGVLMNIRSFIKFLSASSVSGATIACICQNHAMILYVYIGDVSDAGGVLTFYIPAIIDDGP</sequence>
<accession>A0A4V2MUY4</accession>